<dbReference type="GO" id="GO:0016651">
    <property type="term" value="F:oxidoreductase activity, acting on NAD(P)H"/>
    <property type="evidence" value="ECO:0007669"/>
    <property type="project" value="InterPro"/>
</dbReference>
<dbReference type="InterPro" id="IPR022885">
    <property type="entry name" value="NDH1_su_D/H"/>
</dbReference>
<dbReference type="Gene3D" id="1.10.645.10">
    <property type="entry name" value="Cytochrome-c3 Hydrogenase, chain B"/>
    <property type="match status" value="1"/>
</dbReference>
<evidence type="ECO:0000256" key="3">
    <source>
        <dbReference type="ARBA" id="ARBA00022967"/>
    </source>
</evidence>
<reference evidence="5" key="1">
    <citation type="submission" date="2018-05" db="EMBL/GenBank/DDBJ databases">
        <authorList>
            <person name="Lanie J.A."/>
            <person name="Ng W.-L."/>
            <person name="Kazmierczak K.M."/>
            <person name="Andrzejewski T.M."/>
            <person name="Davidsen T.M."/>
            <person name="Wayne K.J."/>
            <person name="Tettelin H."/>
            <person name="Glass J.I."/>
            <person name="Rusch D."/>
            <person name="Podicherti R."/>
            <person name="Tsui H.-C.T."/>
            <person name="Winkler M.E."/>
        </authorList>
    </citation>
    <scope>NUCLEOTIDE SEQUENCE</scope>
</reference>
<dbReference type="PANTHER" id="PTHR11993">
    <property type="entry name" value="NADH-UBIQUINONE OXIDOREDUCTASE 49 KDA SUBUNIT"/>
    <property type="match status" value="1"/>
</dbReference>
<name>A0A382PQK0_9ZZZZ</name>
<dbReference type="AlphaFoldDB" id="A0A382PQK0"/>
<dbReference type="PANTHER" id="PTHR11993:SF10">
    <property type="entry name" value="NADH DEHYDROGENASE [UBIQUINONE] IRON-SULFUR PROTEIN 2, MITOCHONDRIAL"/>
    <property type="match status" value="1"/>
</dbReference>
<dbReference type="EMBL" id="UINC01108770">
    <property type="protein sequence ID" value="SVC75117.1"/>
    <property type="molecule type" value="Genomic_DNA"/>
</dbReference>
<organism evidence="5">
    <name type="scientific">marine metagenome</name>
    <dbReference type="NCBI Taxonomy" id="408172"/>
    <lineage>
        <taxon>unclassified sequences</taxon>
        <taxon>metagenomes</taxon>
        <taxon>ecological metagenomes</taxon>
    </lineage>
</organism>
<protein>
    <recommendedName>
        <fullName evidence="6">NADH-quinone oxidoreductase subunit D domain-containing protein</fullName>
    </recommendedName>
</protein>
<feature type="non-terminal residue" evidence="5">
    <location>
        <position position="116"/>
    </location>
</feature>
<dbReference type="InterPro" id="IPR029014">
    <property type="entry name" value="NiFe-Hase_large"/>
</dbReference>
<gene>
    <name evidence="5" type="ORF">METZ01_LOCUS327971</name>
</gene>
<comment type="similarity">
    <text evidence="1">Belongs to the complex I 49 kDa subunit family.</text>
</comment>
<evidence type="ECO:0000256" key="1">
    <source>
        <dbReference type="ARBA" id="ARBA00005769"/>
    </source>
</evidence>
<evidence type="ECO:0000256" key="2">
    <source>
        <dbReference type="ARBA" id="ARBA00022448"/>
    </source>
</evidence>
<sequence length="116" mass="13162">MSKQLLPGLAVEKVDDRIMTLNIGPQHPGSGHMRIIVKVDGDYIVHCDPDPGYVHRGEEKMAEYRNYITNIPHLERPVIHDSCNILYPYCLGVEELLGLEVPERAKYLRVIAAELN</sequence>
<dbReference type="SUPFAM" id="SSF56762">
    <property type="entry name" value="HydB/Nqo4-like"/>
    <property type="match status" value="1"/>
</dbReference>
<proteinExistence type="inferred from homology"/>
<evidence type="ECO:0000313" key="5">
    <source>
        <dbReference type="EMBL" id="SVC75117.1"/>
    </source>
</evidence>
<keyword evidence="2" id="KW-0813">Transport</keyword>
<accession>A0A382PQK0</accession>
<keyword evidence="3" id="KW-1278">Translocase</keyword>
<evidence type="ECO:0000256" key="4">
    <source>
        <dbReference type="ARBA" id="ARBA00023027"/>
    </source>
</evidence>
<dbReference type="InterPro" id="IPR014029">
    <property type="entry name" value="NADH_UbQ_OxRdtase_49kDa_CS"/>
</dbReference>
<evidence type="ECO:0008006" key="6">
    <source>
        <dbReference type="Google" id="ProtNLM"/>
    </source>
</evidence>
<dbReference type="PROSITE" id="PS00535">
    <property type="entry name" value="COMPLEX1_49K"/>
    <property type="match status" value="1"/>
</dbReference>
<keyword evidence="4" id="KW-0520">NAD</keyword>